<feature type="transmembrane region" description="Helical" evidence="19">
    <location>
        <begin position="224"/>
        <end position="248"/>
    </location>
</feature>
<dbReference type="Pfam" id="PF00999">
    <property type="entry name" value="Na_H_Exchanger"/>
    <property type="match status" value="1"/>
</dbReference>
<protein>
    <recommendedName>
        <fullName evidence="18">Sodium/hydrogen exchanger</fullName>
    </recommendedName>
</protein>
<dbReference type="OMA" id="NPEIWTW"/>
<dbReference type="InterPro" id="IPR006153">
    <property type="entry name" value="Cation/H_exchanger_TM"/>
</dbReference>
<evidence type="ECO:0000256" key="7">
    <source>
        <dbReference type="ARBA" id="ARBA00022553"/>
    </source>
</evidence>
<feature type="transmembrane region" description="Helical" evidence="19">
    <location>
        <begin position="317"/>
        <end position="337"/>
    </location>
</feature>
<dbReference type="PANTHER" id="PTHR10110:SF90">
    <property type="entry name" value="SODIUM_HYDROGEN EXCHANGER 3"/>
    <property type="match status" value="1"/>
</dbReference>
<keyword evidence="13 18" id="KW-0406">Ion transport</keyword>
<dbReference type="AlphaFoldDB" id="A0A8D0G2K5"/>
<organism evidence="21 22">
    <name type="scientific">Sphenodon punctatus</name>
    <name type="common">Tuatara</name>
    <name type="synonym">Hatteria punctata</name>
    <dbReference type="NCBI Taxonomy" id="8508"/>
    <lineage>
        <taxon>Eukaryota</taxon>
        <taxon>Metazoa</taxon>
        <taxon>Chordata</taxon>
        <taxon>Craniata</taxon>
        <taxon>Vertebrata</taxon>
        <taxon>Euteleostomi</taxon>
        <taxon>Lepidosauria</taxon>
        <taxon>Sphenodontia</taxon>
        <taxon>Sphenodontidae</taxon>
        <taxon>Sphenodon</taxon>
    </lineage>
</organism>
<feature type="transmembrane region" description="Helical" evidence="19">
    <location>
        <begin position="409"/>
        <end position="429"/>
    </location>
</feature>
<evidence type="ECO:0000256" key="10">
    <source>
        <dbReference type="ARBA" id="ARBA00022753"/>
    </source>
</evidence>
<dbReference type="InterPro" id="IPR004709">
    <property type="entry name" value="NaH_exchanger"/>
</dbReference>
<keyword evidence="7" id="KW-0597">Phosphoprotein</keyword>
<dbReference type="GO" id="GO:0031901">
    <property type="term" value="C:early endosome membrane"/>
    <property type="evidence" value="ECO:0007669"/>
    <property type="project" value="UniProtKB-SubCell"/>
</dbReference>
<evidence type="ECO:0000259" key="20">
    <source>
        <dbReference type="Pfam" id="PF00999"/>
    </source>
</evidence>
<evidence type="ECO:0000256" key="15">
    <source>
        <dbReference type="ARBA" id="ARBA00023201"/>
    </source>
</evidence>
<dbReference type="NCBIfam" id="TIGR00840">
    <property type="entry name" value="b_cpa1"/>
    <property type="match status" value="1"/>
</dbReference>
<evidence type="ECO:0000256" key="4">
    <source>
        <dbReference type="ARBA" id="ARBA00022448"/>
    </source>
</evidence>
<keyword evidence="14 19" id="KW-0472">Membrane</keyword>
<feature type="transmembrane region" description="Helical" evidence="19">
    <location>
        <begin position="343"/>
        <end position="364"/>
    </location>
</feature>
<dbReference type="PRINTS" id="PR01084">
    <property type="entry name" value="NAHEXCHNGR"/>
</dbReference>
<dbReference type="Ensembl" id="ENSSPUT00000002406.1">
    <property type="protein sequence ID" value="ENSSPUP00000002269.1"/>
    <property type="gene ID" value="ENSSPUG00000001625.1"/>
</dbReference>
<evidence type="ECO:0000256" key="17">
    <source>
        <dbReference type="ARBA" id="ARBA00047524"/>
    </source>
</evidence>
<dbReference type="GO" id="GO:0098719">
    <property type="term" value="P:sodium ion import across plasma membrane"/>
    <property type="evidence" value="ECO:0007669"/>
    <property type="project" value="TreeGrafter"/>
</dbReference>
<comment type="catalytic activity">
    <reaction evidence="17">
        <text>Na(+)(in) + H(+)(out) = Na(+)(out) + H(+)(in)</text>
        <dbReference type="Rhea" id="RHEA:29419"/>
        <dbReference type="ChEBI" id="CHEBI:15378"/>
        <dbReference type="ChEBI" id="CHEBI:29101"/>
    </reaction>
</comment>
<evidence type="ECO:0000256" key="12">
    <source>
        <dbReference type="ARBA" id="ARBA00023053"/>
    </source>
</evidence>
<proteinExistence type="inferred from homology"/>
<evidence type="ECO:0000313" key="21">
    <source>
        <dbReference type="Ensembl" id="ENSSPUP00000002269.1"/>
    </source>
</evidence>
<evidence type="ECO:0000256" key="14">
    <source>
        <dbReference type="ARBA" id="ARBA00023136"/>
    </source>
</evidence>
<dbReference type="GO" id="GO:0055038">
    <property type="term" value="C:recycling endosome membrane"/>
    <property type="evidence" value="ECO:0007669"/>
    <property type="project" value="UniProtKB-SubCell"/>
</dbReference>
<comment type="function">
    <text evidence="16">Plasma membrane Na(+)/H(+) antiporter. Exchanges intracellular H(+) ions for extracellular Na(+) in 1:1 stoichiometry, playing a key role in salt and fluid absorption and pH homeostasis. Major apical Na(+)/H(+) exchanger in kidney and intestine playing an important role in renal and intestine Na(+) absorption and blood pressure regulation.</text>
</comment>
<feature type="transmembrane region" description="Helical" evidence="19">
    <location>
        <begin position="116"/>
        <end position="139"/>
    </location>
</feature>
<evidence type="ECO:0000256" key="3">
    <source>
        <dbReference type="ARBA" id="ARBA00004520"/>
    </source>
</evidence>
<evidence type="ECO:0000256" key="18">
    <source>
        <dbReference type="RuleBase" id="RU003722"/>
    </source>
</evidence>
<accession>A0A8D0G2K5</accession>
<keyword evidence="4 18" id="KW-0813">Transport</keyword>
<evidence type="ECO:0000256" key="6">
    <source>
        <dbReference type="ARBA" id="ARBA00022475"/>
    </source>
</evidence>
<dbReference type="PRINTS" id="PR01087">
    <property type="entry name" value="NAHEXCHNGR3"/>
</dbReference>
<feature type="transmembrane region" description="Helical" evidence="19">
    <location>
        <begin position="376"/>
        <end position="397"/>
    </location>
</feature>
<evidence type="ECO:0000313" key="22">
    <source>
        <dbReference type="Proteomes" id="UP000694392"/>
    </source>
</evidence>
<evidence type="ECO:0000256" key="9">
    <source>
        <dbReference type="ARBA" id="ARBA00022729"/>
    </source>
</evidence>
<reference evidence="21" key="1">
    <citation type="submission" date="2025-08" db="UniProtKB">
        <authorList>
            <consortium name="Ensembl"/>
        </authorList>
    </citation>
    <scope>IDENTIFICATION</scope>
</reference>
<evidence type="ECO:0000256" key="2">
    <source>
        <dbReference type="ARBA" id="ARBA00004424"/>
    </source>
</evidence>
<dbReference type="GeneTree" id="ENSGT00940000158616"/>
<evidence type="ECO:0000256" key="5">
    <source>
        <dbReference type="ARBA" id="ARBA00022449"/>
    </source>
</evidence>
<evidence type="ECO:0000256" key="19">
    <source>
        <dbReference type="SAM" id="Phobius"/>
    </source>
</evidence>
<dbReference type="GO" id="GO:0031526">
    <property type="term" value="C:brush border membrane"/>
    <property type="evidence" value="ECO:0007669"/>
    <property type="project" value="TreeGrafter"/>
</dbReference>
<feature type="transmembrane region" description="Helical" evidence="19">
    <location>
        <begin position="151"/>
        <end position="173"/>
    </location>
</feature>
<comment type="subcellular location">
    <subcellularLocation>
        <location evidence="2">Apical cell membrane</location>
        <topology evidence="2">Multi-pass membrane protein</topology>
    </subcellularLocation>
    <subcellularLocation>
        <location evidence="3">Early endosome membrane</location>
        <topology evidence="3">Multi-pass membrane protein</topology>
    </subcellularLocation>
    <subcellularLocation>
        <location evidence="1">Recycling endosome membrane</location>
        <topology evidence="1">Multi-pass membrane protein</topology>
    </subcellularLocation>
</comment>
<dbReference type="PANTHER" id="PTHR10110">
    <property type="entry name" value="SODIUM/HYDROGEN EXCHANGER"/>
    <property type="match status" value="1"/>
</dbReference>
<keyword evidence="22" id="KW-1185">Reference proteome</keyword>
<keyword evidence="6" id="KW-1003">Cell membrane</keyword>
<sequence>MLSLGQGDAGEPHIFQIVTFKWHHVQDPYIIALWILVASLAKIVFHLSHKVTTVIPESALLIFLGLFLGGIVWAADHIASFTLTPTVFFFYLLPPIVLDAGYFMPNRLFFGNLGTILLYAVIGTIWNAATTGLSLYGVYLSGAMGHLDIGLLDFLLFGSLIAAVDPVAVLAVFEEVHVNDVLFIIVFGESLLNDAVTVVLYNVFDAFVAIGADNVTCTDCLKGIVSFFVVSLGGTFIGIVFAFLLSLVTRFTKHVRIIEPGFVFVISYLSYLTSEMLSLSAILAITFCGICCQKYVKANISEQSSTTVRYTMKMLASGAETIIFMFLGISAVNPQIWTWNTAFILLTLVFISVYRVIGVVLQTWVLNHYRMVQLGIIDQVVMSYGGLRGAVAFALVALLDKNKVKEKDLFVSTTIIVVFFTVIFQGLTIKPLVQWLKVKRSEHREPKLNEKLHGRAFDHILSAIEDISGQIGHNYLRDKWINFDRKVLSKVLMRRSAQKSRDQILNVFHQLNLKDAISYVAEGERRGSLAFIRSPSSDNMVNVNFNTSRPMGMEASVSYLRENASSVCLDMQALEQRRKSIRDREDMTTHHTLHQYLYKPSRHEIIQNEDEKQDKEIFQRTMRKRLESFKSTKLGVKHPKKINKTHKRDRGQKRVRGECFMTLAHTDVICFLLDMEFSEPEENEYEHLHTGTGIDFLANVTKQNFTETSGIDNPAFSDDDGQSVYMRFPPWLSNEDTVVPSQRARVQIPYSPSNFRRLTPLRLSNKSVDSFLLADGPEERPRSFLPESTHM</sequence>
<keyword evidence="5 18" id="KW-0050">Antiport</keyword>
<dbReference type="InterPro" id="IPR018410">
    <property type="entry name" value="Na/H_exchanger_3/5"/>
</dbReference>
<keyword evidence="8 18" id="KW-0812">Transmembrane</keyword>
<keyword evidence="15 18" id="KW-0739">Sodium transport</keyword>
<feature type="transmembrane region" description="Helical" evidence="19">
    <location>
        <begin position="87"/>
        <end position="104"/>
    </location>
</feature>
<feature type="transmembrane region" description="Helical" evidence="19">
    <location>
        <begin position="180"/>
        <end position="204"/>
    </location>
</feature>
<keyword evidence="9" id="KW-0732">Signal</keyword>
<keyword evidence="10" id="KW-0967">Endosome</keyword>
<keyword evidence="12" id="KW-0915">Sodium</keyword>
<evidence type="ECO:0000256" key="8">
    <source>
        <dbReference type="ARBA" id="ARBA00022692"/>
    </source>
</evidence>
<name>A0A8D0G2K5_SPHPU</name>
<evidence type="ECO:0000256" key="11">
    <source>
        <dbReference type="ARBA" id="ARBA00022989"/>
    </source>
</evidence>
<evidence type="ECO:0000256" key="1">
    <source>
        <dbReference type="ARBA" id="ARBA00004195"/>
    </source>
</evidence>
<evidence type="ECO:0000256" key="13">
    <source>
        <dbReference type="ARBA" id="ARBA00023065"/>
    </source>
</evidence>
<comment type="similarity">
    <text evidence="18">Belongs to the monovalent cation:proton antiporter 1 (CPA1) transporter (TC 2.A.36) family.</text>
</comment>
<dbReference type="Gene3D" id="6.10.140.1330">
    <property type="match status" value="1"/>
</dbReference>
<dbReference type="Proteomes" id="UP000694392">
    <property type="component" value="Unplaced"/>
</dbReference>
<reference evidence="21" key="2">
    <citation type="submission" date="2025-09" db="UniProtKB">
        <authorList>
            <consortium name="Ensembl"/>
        </authorList>
    </citation>
    <scope>IDENTIFICATION</scope>
</reference>
<dbReference type="GO" id="GO:0051453">
    <property type="term" value="P:regulation of intracellular pH"/>
    <property type="evidence" value="ECO:0007669"/>
    <property type="project" value="TreeGrafter"/>
</dbReference>
<gene>
    <name evidence="21" type="primary">SLC9A3</name>
</gene>
<feature type="transmembrane region" description="Helical" evidence="19">
    <location>
        <begin position="29"/>
        <end position="47"/>
    </location>
</feature>
<keyword evidence="11 19" id="KW-1133">Transmembrane helix</keyword>
<feature type="transmembrane region" description="Helical" evidence="19">
    <location>
        <begin position="59"/>
        <end position="75"/>
    </location>
</feature>
<evidence type="ECO:0000256" key="16">
    <source>
        <dbReference type="ARBA" id="ARBA00045831"/>
    </source>
</evidence>
<dbReference type="InterPro" id="IPR018422">
    <property type="entry name" value="Cation/H_exchanger_CPA1"/>
</dbReference>
<feature type="domain" description="Cation/H+ exchanger transmembrane" evidence="20">
    <location>
        <begin position="35"/>
        <end position="435"/>
    </location>
</feature>
<dbReference type="GO" id="GO:0015386">
    <property type="term" value="F:potassium:proton antiporter activity"/>
    <property type="evidence" value="ECO:0007669"/>
    <property type="project" value="TreeGrafter"/>
</dbReference>
<dbReference type="GO" id="GO:0015385">
    <property type="term" value="F:sodium:proton antiporter activity"/>
    <property type="evidence" value="ECO:0007669"/>
    <property type="project" value="InterPro"/>
</dbReference>